<dbReference type="InterPro" id="IPR012340">
    <property type="entry name" value="NA-bd_OB-fold"/>
</dbReference>
<dbReference type="PANTHER" id="PTHR43875:SF15">
    <property type="entry name" value="TREHALOSE IMPORT ATP-BINDING PROTEIN SUGC"/>
    <property type="match status" value="1"/>
</dbReference>
<keyword evidence="4" id="KW-0067">ATP-binding</keyword>
<organism evidence="8">
    <name type="scientific">marine sediment metagenome</name>
    <dbReference type="NCBI Taxonomy" id="412755"/>
    <lineage>
        <taxon>unclassified sequences</taxon>
        <taxon>metagenomes</taxon>
        <taxon>ecological metagenomes</taxon>
    </lineage>
</organism>
<dbReference type="SUPFAM" id="SSF52540">
    <property type="entry name" value="P-loop containing nucleoside triphosphate hydrolases"/>
    <property type="match status" value="1"/>
</dbReference>
<dbReference type="InterPro" id="IPR047641">
    <property type="entry name" value="ABC_transpr_MalK/UgpC-like"/>
</dbReference>
<evidence type="ECO:0000256" key="6">
    <source>
        <dbReference type="ARBA" id="ARBA00023136"/>
    </source>
</evidence>
<dbReference type="InterPro" id="IPR003439">
    <property type="entry name" value="ABC_transporter-like_ATP-bd"/>
</dbReference>
<gene>
    <name evidence="8" type="ORF">LCGC14_2649690</name>
</gene>
<keyword evidence="1" id="KW-0813">Transport</keyword>
<dbReference type="InterPro" id="IPR003593">
    <property type="entry name" value="AAA+_ATPase"/>
</dbReference>
<dbReference type="SUPFAM" id="SSF50331">
    <property type="entry name" value="MOP-like"/>
    <property type="match status" value="1"/>
</dbReference>
<dbReference type="EMBL" id="LAZR01045914">
    <property type="protein sequence ID" value="KKK97744.1"/>
    <property type="molecule type" value="Genomic_DNA"/>
</dbReference>
<dbReference type="InterPro" id="IPR027417">
    <property type="entry name" value="P-loop_NTPase"/>
</dbReference>
<reference evidence="8" key="1">
    <citation type="journal article" date="2015" name="Nature">
        <title>Complex archaea that bridge the gap between prokaryotes and eukaryotes.</title>
        <authorList>
            <person name="Spang A."/>
            <person name="Saw J.H."/>
            <person name="Jorgensen S.L."/>
            <person name="Zaremba-Niedzwiedzka K."/>
            <person name="Martijn J."/>
            <person name="Lind A.E."/>
            <person name="van Eijk R."/>
            <person name="Schleper C."/>
            <person name="Guy L."/>
            <person name="Ettema T.J."/>
        </authorList>
    </citation>
    <scope>NUCLEOTIDE SEQUENCE</scope>
</reference>
<dbReference type="InterPro" id="IPR015855">
    <property type="entry name" value="ABC_transpr_MalK-like"/>
</dbReference>
<dbReference type="Gene3D" id="3.40.50.300">
    <property type="entry name" value="P-loop containing nucleotide triphosphate hydrolases"/>
    <property type="match status" value="1"/>
</dbReference>
<keyword evidence="2" id="KW-1003">Cell membrane</keyword>
<evidence type="ECO:0000256" key="3">
    <source>
        <dbReference type="ARBA" id="ARBA00022741"/>
    </source>
</evidence>
<dbReference type="PANTHER" id="PTHR43875">
    <property type="entry name" value="MALTODEXTRIN IMPORT ATP-BINDING PROTEIN MSMX"/>
    <property type="match status" value="1"/>
</dbReference>
<dbReference type="CDD" id="cd03301">
    <property type="entry name" value="ABC_MalK_N"/>
    <property type="match status" value="1"/>
</dbReference>
<dbReference type="GO" id="GO:0005524">
    <property type="term" value="F:ATP binding"/>
    <property type="evidence" value="ECO:0007669"/>
    <property type="project" value="UniProtKB-KW"/>
</dbReference>
<dbReference type="InterPro" id="IPR040582">
    <property type="entry name" value="OB_MalK-like"/>
</dbReference>
<dbReference type="Pfam" id="PF17912">
    <property type="entry name" value="OB_MalK"/>
    <property type="match status" value="1"/>
</dbReference>
<evidence type="ECO:0000256" key="1">
    <source>
        <dbReference type="ARBA" id="ARBA00022448"/>
    </source>
</evidence>
<dbReference type="Pfam" id="PF00005">
    <property type="entry name" value="ABC_tran"/>
    <property type="match status" value="1"/>
</dbReference>
<name>A0A0F9C5I7_9ZZZZ</name>
<feature type="domain" description="ABC transporter" evidence="7">
    <location>
        <begin position="4"/>
        <end position="234"/>
    </location>
</feature>
<dbReference type="GO" id="GO:0008643">
    <property type="term" value="P:carbohydrate transport"/>
    <property type="evidence" value="ECO:0007669"/>
    <property type="project" value="InterPro"/>
</dbReference>
<dbReference type="PROSITE" id="PS00211">
    <property type="entry name" value="ABC_TRANSPORTER_1"/>
    <property type="match status" value="1"/>
</dbReference>
<accession>A0A0F9C5I7</accession>
<dbReference type="GO" id="GO:0055052">
    <property type="term" value="C:ATP-binding cassette (ABC) transporter complex, substrate-binding subunit-containing"/>
    <property type="evidence" value="ECO:0007669"/>
    <property type="project" value="TreeGrafter"/>
</dbReference>
<keyword evidence="3" id="KW-0547">Nucleotide-binding</keyword>
<dbReference type="Gene3D" id="2.40.50.100">
    <property type="match status" value="1"/>
</dbReference>
<evidence type="ECO:0000313" key="8">
    <source>
        <dbReference type="EMBL" id="KKK97744.1"/>
    </source>
</evidence>
<proteinExistence type="predicted"/>
<dbReference type="FunFam" id="3.40.50.300:FF:000042">
    <property type="entry name" value="Maltose/maltodextrin ABC transporter, ATP-binding protein"/>
    <property type="match status" value="1"/>
</dbReference>
<dbReference type="InterPro" id="IPR017871">
    <property type="entry name" value="ABC_transporter-like_CS"/>
</dbReference>
<dbReference type="AlphaFoldDB" id="A0A0F9C5I7"/>
<protein>
    <recommendedName>
        <fullName evidence="7">ABC transporter domain-containing protein</fullName>
    </recommendedName>
</protein>
<keyword evidence="5" id="KW-1278">Translocase</keyword>
<evidence type="ECO:0000256" key="2">
    <source>
        <dbReference type="ARBA" id="ARBA00022475"/>
    </source>
</evidence>
<comment type="caution">
    <text evidence="8">The sequence shown here is derived from an EMBL/GenBank/DDBJ whole genome shotgun (WGS) entry which is preliminary data.</text>
</comment>
<dbReference type="GO" id="GO:0140359">
    <property type="term" value="F:ABC-type transporter activity"/>
    <property type="evidence" value="ECO:0007669"/>
    <property type="project" value="InterPro"/>
</dbReference>
<dbReference type="PROSITE" id="PS50893">
    <property type="entry name" value="ABC_TRANSPORTER_2"/>
    <property type="match status" value="1"/>
</dbReference>
<evidence type="ECO:0000256" key="4">
    <source>
        <dbReference type="ARBA" id="ARBA00022840"/>
    </source>
</evidence>
<keyword evidence="6" id="KW-0472">Membrane</keyword>
<evidence type="ECO:0000256" key="5">
    <source>
        <dbReference type="ARBA" id="ARBA00022967"/>
    </source>
</evidence>
<dbReference type="SMART" id="SM00382">
    <property type="entry name" value="AAA"/>
    <property type="match status" value="1"/>
</dbReference>
<sequence length="367" mass="40842">MADITLKNIVKRFDSLVAVNNLNLRIKDKEFVVLLGPSGCGKTTTLRCISGLETPDEGKILIDEEDVTNKRASQRDVAFVFQLYALYPHLTVYDNMAFPLLAQGLSKKRIRQEVDRAAQVLRIKHILNKKPRELSGGDMQRVALGRAIVRRPEVFLLDEPIGTLDAVFREEMRAELKKLHVDIGATTVYVTHDQVEAMSMGDRVVIMNLGVLQQVGTPHEVYNKPKNLFVANFIGSPGMNFINCKPSRGPRGKLVLGLSVVNATIPIPHEIQRIIIDKEKQEKDLVLGIRPENVMFSEKTKSNSLPARVYVVETMGSYNIIDVKLGDKTIKMRTAPSIVPDIGETVSISFDPPGINIFDEETGDSVA</sequence>
<evidence type="ECO:0000259" key="7">
    <source>
        <dbReference type="PROSITE" id="PS50893"/>
    </source>
</evidence>
<dbReference type="Gene3D" id="2.40.50.140">
    <property type="entry name" value="Nucleic acid-binding proteins"/>
    <property type="match status" value="1"/>
</dbReference>
<dbReference type="GO" id="GO:0016887">
    <property type="term" value="F:ATP hydrolysis activity"/>
    <property type="evidence" value="ECO:0007669"/>
    <property type="project" value="InterPro"/>
</dbReference>
<dbReference type="InterPro" id="IPR008995">
    <property type="entry name" value="Mo/tungstate-bd_C_term_dom"/>
</dbReference>